<organism evidence="1 2">
    <name type="scientific">Citrus x changshan-huyou</name>
    <dbReference type="NCBI Taxonomy" id="2935761"/>
    <lineage>
        <taxon>Eukaryota</taxon>
        <taxon>Viridiplantae</taxon>
        <taxon>Streptophyta</taxon>
        <taxon>Embryophyta</taxon>
        <taxon>Tracheophyta</taxon>
        <taxon>Spermatophyta</taxon>
        <taxon>Magnoliopsida</taxon>
        <taxon>eudicotyledons</taxon>
        <taxon>Gunneridae</taxon>
        <taxon>Pentapetalae</taxon>
        <taxon>rosids</taxon>
        <taxon>malvids</taxon>
        <taxon>Sapindales</taxon>
        <taxon>Rutaceae</taxon>
        <taxon>Aurantioideae</taxon>
        <taxon>Citrus</taxon>
    </lineage>
</organism>
<dbReference type="Proteomes" id="UP001428341">
    <property type="component" value="Unassembled WGS sequence"/>
</dbReference>
<sequence>MCFGIYRTSAPSSWPKGNKLCRPLTPEGTKQRNDDDDIKLAMEKDSGIAFPLALYQGVGGLAKDLVGEWGHCVLILLVK</sequence>
<comment type="caution">
    <text evidence="1">The sequence shown here is derived from an EMBL/GenBank/DDBJ whole genome shotgun (WGS) entry which is preliminary data.</text>
</comment>
<evidence type="ECO:0000313" key="2">
    <source>
        <dbReference type="Proteomes" id="UP001428341"/>
    </source>
</evidence>
<reference evidence="1 2" key="1">
    <citation type="submission" date="2024-05" db="EMBL/GenBank/DDBJ databases">
        <title>Haplotype-resolved chromosome-level genome assembly of Huyou (Citrus changshanensis).</title>
        <authorList>
            <person name="Miao C."/>
            <person name="Chen W."/>
            <person name="Wu Y."/>
            <person name="Wang L."/>
            <person name="Zhao S."/>
            <person name="Grierson D."/>
            <person name="Xu C."/>
            <person name="Chen K."/>
        </authorList>
    </citation>
    <scope>NUCLEOTIDE SEQUENCE [LARGE SCALE GENOMIC DNA]</scope>
    <source>
        <strain evidence="1">01-14</strain>
        <tissue evidence="1">Leaf</tissue>
    </source>
</reference>
<dbReference type="AlphaFoldDB" id="A0AAP0M1Q3"/>
<gene>
    <name evidence="1" type="ORF">WN944_003601</name>
</gene>
<name>A0AAP0M1Q3_9ROSI</name>
<keyword evidence="2" id="KW-1185">Reference proteome</keyword>
<protein>
    <submittedName>
        <fullName evidence="1">Uncharacterized protein</fullName>
    </submittedName>
</protein>
<accession>A0AAP0M1Q3</accession>
<proteinExistence type="predicted"/>
<dbReference type="EMBL" id="JBCGBO010000006">
    <property type="protein sequence ID" value="KAK9192907.1"/>
    <property type="molecule type" value="Genomic_DNA"/>
</dbReference>
<evidence type="ECO:0000313" key="1">
    <source>
        <dbReference type="EMBL" id="KAK9192907.1"/>
    </source>
</evidence>